<dbReference type="GO" id="GO:0004722">
    <property type="term" value="F:protein serine/threonine phosphatase activity"/>
    <property type="evidence" value="ECO:0007669"/>
    <property type="project" value="UniProtKB-EC"/>
</dbReference>
<dbReference type="SMART" id="SM00332">
    <property type="entry name" value="PP2Cc"/>
    <property type="match status" value="1"/>
</dbReference>
<dbReference type="PROSITE" id="PS51746">
    <property type="entry name" value="PPM_2"/>
    <property type="match status" value="1"/>
</dbReference>
<protein>
    <submittedName>
        <fullName evidence="3">PP2C family protein-serine/threonine phosphatase</fullName>
        <ecNumber evidence="3">3.1.3.16</ecNumber>
    </submittedName>
</protein>
<keyword evidence="3" id="KW-0378">Hydrolase</keyword>
<dbReference type="RefSeq" id="WP_378036666.1">
    <property type="nucleotide sequence ID" value="NZ_JBHSIV010000012.1"/>
</dbReference>
<dbReference type="EMBL" id="JBHSIV010000012">
    <property type="protein sequence ID" value="MFC5063322.1"/>
    <property type="molecule type" value="Genomic_DNA"/>
</dbReference>
<evidence type="ECO:0000313" key="4">
    <source>
        <dbReference type="Proteomes" id="UP001595947"/>
    </source>
</evidence>
<reference evidence="4" key="1">
    <citation type="journal article" date="2019" name="Int. J. Syst. Evol. Microbiol.">
        <title>The Global Catalogue of Microorganisms (GCM) 10K type strain sequencing project: providing services to taxonomists for standard genome sequencing and annotation.</title>
        <authorList>
            <consortium name="The Broad Institute Genomics Platform"/>
            <consortium name="The Broad Institute Genome Sequencing Center for Infectious Disease"/>
            <person name="Wu L."/>
            <person name="Ma J."/>
        </authorList>
    </citation>
    <scope>NUCLEOTIDE SEQUENCE [LARGE SCALE GENOMIC DNA]</scope>
    <source>
        <strain evidence="4">CGMCC 4.7093</strain>
    </source>
</reference>
<evidence type="ECO:0000313" key="3">
    <source>
        <dbReference type="EMBL" id="MFC5063322.1"/>
    </source>
</evidence>
<dbReference type="InterPro" id="IPR036457">
    <property type="entry name" value="PPM-type-like_dom_sf"/>
</dbReference>
<accession>A0ABV9YNP1</accession>
<dbReference type="Pfam" id="PF13672">
    <property type="entry name" value="PP2C_2"/>
    <property type="match status" value="1"/>
</dbReference>
<dbReference type="CDD" id="cd00143">
    <property type="entry name" value="PP2Cc"/>
    <property type="match status" value="1"/>
</dbReference>
<feature type="region of interest" description="Disordered" evidence="1">
    <location>
        <begin position="26"/>
        <end position="100"/>
    </location>
</feature>
<evidence type="ECO:0000256" key="1">
    <source>
        <dbReference type="SAM" id="MobiDB-lite"/>
    </source>
</evidence>
<dbReference type="InterPro" id="IPR001932">
    <property type="entry name" value="PPM-type_phosphatase-like_dom"/>
</dbReference>
<dbReference type="SMART" id="SM00331">
    <property type="entry name" value="PP2C_SIG"/>
    <property type="match status" value="1"/>
</dbReference>
<dbReference type="EC" id="3.1.3.16" evidence="3"/>
<dbReference type="Gene3D" id="3.60.40.10">
    <property type="entry name" value="PPM-type phosphatase domain"/>
    <property type="match status" value="1"/>
</dbReference>
<dbReference type="SUPFAM" id="SSF81606">
    <property type="entry name" value="PP2C-like"/>
    <property type="match status" value="1"/>
</dbReference>
<dbReference type="Proteomes" id="UP001595947">
    <property type="component" value="Unassembled WGS sequence"/>
</dbReference>
<organism evidence="3 4">
    <name type="scientific">Actinomycetospora atypica</name>
    <dbReference type="NCBI Taxonomy" id="1290095"/>
    <lineage>
        <taxon>Bacteria</taxon>
        <taxon>Bacillati</taxon>
        <taxon>Actinomycetota</taxon>
        <taxon>Actinomycetes</taxon>
        <taxon>Pseudonocardiales</taxon>
        <taxon>Pseudonocardiaceae</taxon>
        <taxon>Actinomycetospora</taxon>
    </lineage>
</organism>
<feature type="compositionally biased region" description="Basic and acidic residues" evidence="1">
    <location>
        <begin position="76"/>
        <end position="90"/>
    </location>
</feature>
<name>A0ABV9YNP1_9PSEU</name>
<comment type="caution">
    <text evidence="3">The sequence shown here is derived from an EMBL/GenBank/DDBJ whole genome shotgun (WGS) entry which is preliminary data.</text>
</comment>
<evidence type="ECO:0000259" key="2">
    <source>
        <dbReference type="PROSITE" id="PS51746"/>
    </source>
</evidence>
<proteinExistence type="predicted"/>
<gene>
    <name evidence="3" type="ORF">ACFPBZ_13970</name>
</gene>
<keyword evidence="4" id="KW-1185">Reference proteome</keyword>
<feature type="domain" description="PPM-type phosphatase" evidence="2">
    <location>
        <begin position="144"/>
        <end position="399"/>
    </location>
</feature>
<sequence length="405" mass="40341">MTTPTMSGGAACLTCGELGEPGDRFCEGCGTALPETVGPEVAASTSRPVTARAGSATGEHAPDEDGPAEPAPGEHGPGDGHDGHDGHDAPGDPGQTTGRPCTACGEGTIADDGFCDDCGRPDGGVTPGTVPPDQREHAAHAVPGAAAVTDRGRVRAANEDAYGLVRLPLAGDAGDVTVAVVCDGVASVPGSAAASATACETVLEAARDAIAHPDAGDPELEATGGLDLGELAHVCADAAIEAVTTLGEPRNSPACTYVSAIVAGEVLVISWIGDSRAYWLVPDEPEASAVLTTDDSWAAEAVAIGLLSPEAAYADPRAHAITRWVAADGPPGPAHVVAHAADRAGVVLICSDGLWNHIPLPADLADLVSDDPASTADAMLAAAMDDGGTDNTTLVVIDVGHWEAL</sequence>